<name>Q72EI8_NITV2</name>
<proteinExistence type="predicted"/>
<dbReference type="PATRIC" id="fig|882.5.peg.555"/>
<dbReference type="Proteomes" id="UP000002194">
    <property type="component" value="Chromosome"/>
</dbReference>
<dbReference type="EnsemblBacteria" id="AAS95071">
    <property type="protein sequence ID" value="AAS95071"/>
    <property type="gene ID" value="DVU_0590"/>
</dbReference>
<dbReference type="PaxDb" id="882-DVU_0590"/>
<sequence length="134" mass="14525">MDRRLIFAGPFFSCLPRPILPISDKHIHFGGCMDTRLLVELREYLAVVGHEPGKLRLKVDLGVRNHPAARNLGGAAGDVPGIRGVRLNIFTQSLTIDYDPQVIAPALFDAVFSATDGASLEAAARALHEATIRV</sequence>
<dbReference type="OrthoDB" id="9131875at2"/>
<gene>
    <name evidence="1" type="ordered locus">DVU_0590</name>
</gene>
<dbReference type="STRING" id="882.DVU_0590"/>
<organism evidence="1 2">
    <name type="scientific">Nitratidesulfovibrio vulgaris (strain ATCC 29579 / DSM 644 / CCUG 34227 / NCIMB 8303 / VKM B-1760 / Hildenborough)</name>
    <name type="common">Desulfovibrio vulgaris</name>
    <dbReference type="NCBI Taxonomy" id="882"/>
    <lineage>
        <taxon>Bacteria</taxon>
        <taxon>Pseudomonadati</taxon>
        <taxon>Thermodesulfobacteriota</taxon>
        <taxon>Desulfovibrionia</taxon>
        <taxon>Desulfovibrionales</taxon>
        <taxon>Desulfovibrionaceae</taxon>
        <taxon>Nitratidesulfovibrio</taxon>
    </lineage>
</organism>
<evidence type="ECO:0000313" key="2">
    <source>
        <dbReference type="Proteomes" id="UP000002194"/>
    </source>
</evidence>
<reference evidence="1 2" key="1">
    <citation type="journal article" date="2004" name="Nat. Biotechnol.">
        <title>The genome sequence of the anaerobic, sulfate-reducing bacterium Desulfovibrio vulgaris Hildenborough.</title>
        <authorList>
            <person name="Heidelberg J.F."/>
            <person name="Seshadri R."/>
            <person name="Haveman S.A."/>
            <person name="Hemme C.L."/>
            <person name="Paulsen I.T."/>
            <person name="Kolonay J.F."/>
            <person name="Eisen J.A."/>
            <person name="Ward N."/>
            <person name="Methe B."/>
            <person name="Brinkac L.M."/>
            <person name="Daugherty S.C."/>
            <person name="Deboy R.T."/>
            <person name="Dodson R.J."/>
            <person name="Durkin A.S."/>
            <person name="Madupu R."/>
            <person name="Nelson W.C."/>
            <person name="Sullivan S.A."/>
            <person name="Fouts D."/>
            <person name="Haft D.H."/>
            <person name="Selengut J."/>
            <person name="Peterson J.D."/>
            <person name="Davidsen T.M."/>
            <person name="Zafar N."/>
            <person name="Zhou L."/>
            <person name="Radune D."/>
            <person name="Dimitrov G."/>
            <person name="Hance M."/>
            <person name="Tran K."/>
            <person name="Khouri H."/>
            <person name="Gill J."/>
            <person name="Utterback T.R."/>
            <person name="Feldblyum T.V."/>
            <person name="Wall J.D."/>
            <person name="Voordouw G."/>
            <person name="Fraser C.M."/>
        </authorList>
    </citation>
    <scope>NUCLEOTIDE SEQUENCE [LARGE SCALE GENOMIC DNA]</scope>
    <source>
        <strain evidence="2">ATCC 29579 / DSM 644 / NCIMB 8303 / VKM B-1760 / Hildenborough</strain>
    </source>
</reference>
<dbReference type="PhylomeDB" id="Q72EI8"/>
<dbReference type="HOGENOM" id="CLU_145976_0_0_7"/>
<dbReference type="EMBL" id="AE017285">
    <property type="protein sequence ID" value="AAS95071.1"/>
    <property type="molecule type" value="Genomic_DNA"/>
</dbReference>
<dbReference type="AlphaFoldDB" id="Q72EI8"/>
<dbReference type="KEGG" id="dvu:DVU_0590"/>
<keyword evidence="2" id="KW-1185">Reference proteome</keyword>
<evidence type="ECO:0000313" key="1">
    <source>
        <dbReference type="EMBL" id="AAS95071.1"/>
    </source>
</evidence>
<dbReference type="eggNOG" id="ENOG5033FQJ">
    <property type="taxonomic scope" value="Bacteria"/>
</dbReference>
<protein>
    <submittedName>
        <fullName evidence="1">Uncharacterized protein</fullName>
    </submittedName>
</protein>
<accession>Q72EI8</accession>